<feature type="transmembrane region" description="Helical" evidence="4">
    <location>
        <begin position="316"/>
        <end position="335"/>
    </location>
</feature>
<dbReference type="EMBL" id="MAYW01000004">
    <property type="protein sequence ID" value="ODS34591.1"/>
    <property type="molecule type" value="Genomic_DNA"/>
</dbReference>
<dbReference type="CDD" id="cd06439">
    <property type="entry name" value="CESA_like_1"/>
    <property type="match status" value="1"/>
</dbReference>
<dbReference type="InterPro" id="IPR029044">
    <property type="entry name" value="Nucleotide-diphossugar_trans"/>
</dbReference>
<keyword evidence="4" id="KW-0812">Transmembrane</keyword>
<evidence type="ECO:0000256" key="1">
    <source>
        <dbReference type="ARBA" id="ARBA00006739"/>
    </source>
</evidence>
<keyword evidence="4" id="KW-0472">Membrane</keyword>
<evidence type="ECO:0000256" key="3">
    <source>
        <dbReference type="ARBA" id="ARBA00022679"/>
    </source>
</evidence>
<sequence length="357" mass="40802">MSMFFFLLFCLLIIYIYFGYPLLLIIFSKIRPAPFVKKADIAPIVSIIVPAYNEEKVIGKKIENALALDYPKDKLEITVTSDASTDETNNIVQAYAGREVKLIAWPERKGKTAMLNSLVPTARGEIIVFTDANAMFRKDAIRMLVRNFADKSVGCVCGELYLTNQESHTARGEGFYWWYETFLKRKESETGSVLFTNGAIYAIRKSLFEPLASGWADDFMLPLSIARRGYRSVQEPEAVGFERTSMLAVDEFRRKIRIITRDSSAYFCSKGMLGRPFRPLLAFQLFSHKLLRWLSPLFLAIILVFNLLLLDNTLCCLAFMVQLCFYSLAILAWFLEKKGVHVESRCLSIPYHFCVVI</sequence>
<dbReference type="InterPro" id="IPR001173">
    <property type="entry name" value="Glyco_trans_2-like"/>
</dbReference>
<name>A0A1E3XG37_9BACT</name>
<feature type="transmembrane region" description="Helical" evidence="4">
    <location>
        <begin position="6"/>
        <end position="27"/>
    </location>
</feature>
<dbReference type="Gene3D" id="3.90.550.10">
    <property type="entry name" value="Spore Coat Polysaccharide Biosynthesis Protein SpsA, Chain A"/>
    <property type="match status" value="1"/>
</dbReference>
<dbReference type="AlphaFoldDB" id="A0A1E3XG37"/>
<evidence type="ECO:0000313" key="7">
    <source>
        <dbReference type="Proteomes" id="UP000094056"/>
    </source>
</evidence>
<feature type="domain" description="Glycosyltransferase 2-like" evidence="5">
    <location>
        <begin position="46"/>
        <end position="209"/>
    </location>
</feature>
<comment type="caution">
    <text evidence="6">The sequence shown here is derived from an EMBL/GenBank/DDBJ whole genome shotgun (WGS) entry which is preliminary data.</text>
</comment>
<dbReference type="Proteomes" id="UP000094056">
    <property type="component" value="Unassembled WGS sequence"/>
</dbReference>
<proteinExistence type="inferred from homology"/>
<comment type="similarity">
    <text evidence="1">Belongs to the glycosyltransferase 2 family.</text>
</comment>
<dbReference type="PATRIC" id="fig|1872076.5.peg.360"/>
<dbReference type="GO" id="GO:0016757">
    <property type="term" value="F:glycosyltransferase activity"/>
    <property type="evidence" value="ECO:0007669"/>
    <property type="project" value="UniProtKB-KW"/>
</dbReference>
<gene>
    <name evidence="6" type="ORF">SCARUB_00326</name>
</gene>
<keyword evidence="3 6" id="KW-0808">Transferase</keyword>
<protein>
    <submittedName>
        <fullName evidence="6">Putative glycosyltransferase</fullName>
    </submittedName>
</protein>
<dbReference type="SUPFAM" id="SSF53448">
    <property type="entry name" value="Nucleotide-diphospho-sugar transferases"/>
    <property type="match status" value="1"/>
</dbReference>
<organism evidence="6 7">
    <name type="scientific">Candidatus Scalindua rubra</name>
    <dbReference type="NCBI Taxonomy" id="1872076"/>
    <lineage>
        <taxon>Bacteria</taxon>
        <taxon>Pseudomonadati</taxon>
        <taxon>Planctomycetota</taxon>
        <taxon>Candidatus Brocadiia</taxon>
        <taxon>Candidatus Brocadiales</taxon>
        <taxon>Candidatus Scalinduaceae</taxon>
        <taxon>Candidatus Scalindua</taxon>
    </lineage>
</organism>
<feature type="transmembrane region" description="Helical" evidence="4">
    <location>
        <begin position="290"/>
        <end position="310"/>
    </location>
</feature>
<accession>A0A1E3XG37</accession>
<evidence type="ECO:0000256" key="2">
    <source>
        <dbReference type="ARBA" id="ARBA00022676"/>
    </source>
</evidence>
<dbReference type="PANTHER" id="PTHR43630:SF1">
    <property type="entry name" value="POLY-BETA-1,6-N-ACETYL-D-GLUCOSAMINE SYNTHASE"/>
    <property type="match status" value="1"/>
</dbReference>
<evidence type="ECO:0000256" key="4">
    <source>
        <dbReference type="SAM" id="Phobius"/>
    </source>
</evidence>
<keyword evidence="2" id="KW-0328">Glycosyltransferase</keyword>
<keyword evidence="4" id="KW-1133">Transmembrane helix</keyword>
<evidence type="ECO:0000313" key="6">
    <source>
        <dbReference type="EMBL" id="ODS34591.1"/>
    </source>
</evidence>
<evidence type="ECO:0000259" key="5">
    <source>
        <dbReference type="Pfam" id="PF00535"/>
    </source>
</evidence>
<reference evidence="6 7" key="1">
    <citation type="submission" date="2016-07" db="EMBL/GenBank/DDBJ databases">
        <title>Draft genome of Scalindua rubra, obtained from a brine-seawater interface in the Red Sea, sheds light on salt adaptation in anammox bacteria.</title>
        <authorList>
            <person name="Speth D.R."/>
            <person name="Lagkouvardos I."/>
            <person name="Wang Y."/>
            <person name="Qian P.-Y."/>
            <person name="Dutilh B.E."/>
            <person name="Jetten M.S."/>
        </authorList>
    </citation>
    <scope>NUCLEOTIDE SEQUENCE [LARGE SCALE GENOMIC DNA]</scope>
    <source>
        <strain evidence="6">BSI-1</strain>
    </source>
</reference>
<dbReference type="Pfam" id="PF00535">
    <property type="entry name" value="Glycos_transf_2"/>
    <property type="match status" value="1"/>
</dbReference>
<dbReference type="PANTHER" id="PTHR43630">
    <property type="entry name" value="POLY-BETA-1,6-N-ACETYL-D-GLUCOSAMINE SYNTHASE"/>
    <property type="match status" value="1"/>
</dbReference>